<gene>
    <name evidence="13 15" type="primary">pheS</name>
    <name evidence="15" type="ORF">HMPREF0623_0169</name>
</gene>
<dbReference type="GO" id="GO:0004826">
    <property type="term" value="F:phenylalanine-tRNA ligase activity"/>
    <property type="evidence" value="ECO:0007669"/>
    <property type="project" value="UniProtKB-UniRule"/>
</dbReference>
<dbReference type="PANTHER" id="PTHR11538">
    <property type="entry name" value="PHENYLALANYL-TRNA SYNTHETASE"/>
    <property type="match status" value="1"/>
</dbReference>
<evidence type="ECO:0000256" key="12">
    <source>
        <dbReference type="ARBA" id="ARBA00049255"/>
    </source>
</evidence>
<dbReference type="HOGENOM" id="CLU_025086_0_1_9"/>
<evidence type="ECO:0000256" key="1">
    <source>
        <dbReference type="ARBA" id="ARBA00004496"/>
    </source>
</evidence>
<keyword evidence="6 13" id="KW-0479">Metal-binding</keyword>
<keyword evidence="16" id="KW-1185">Reference proteome</keyword>
<sequence length="355" mass="40278">MQKGGKIMGLQDKLKELEEKGLQEIKVTDELSKLNKIRVNLLGKKGPLTEILRGMRDLSKEERPKVGQYANQIRDNLKEQIEARKAELEQAALDRQLASETLDVTLPGSPVRQGQPHVIQQIIDNLEDLFLGMGYQIVEGPEVELDRYNFEMLNLPKDHPARDMQDTFYLTDEVLMRSQTSPVQARTMEKHDFSMGPLKMISPGVVYRRDTDDATHSHQFHQIEGLVIDKNITMGDLKGTLITMAKELFGDRFEVRLRPSYFPFTEPSVEADVTCFNCMGKGCSVCKNTGWIEVLGAGMVHPNVLKMAGVDPEEYGGFAFGLGPDRFAMLRYGVDDIRNFYLNDVRFLSQFDKRG</sequence>
<evidence type="ECO:0000256" key="3">
    <source>
        <dbReference type="ARBA" id="ARBA00011209"/>
    </source>
</evidence>
<dbReference type="GO" id="GO:0000049">
    <property type="term" value="F:tRNA binding"/>
    <property type="evidence" value="ECO:0007669"/>
    <property type="project" value="InterPro"/>
</dbReference>
<dbReference type="InterPro" id="IPR002319">
    <property type="entry name" value="Phenylalanyl-tRNA_Synthase"/>
</dbReference>
<protein>
    <recommendedName>
        <fullName evidence="13">Phenylalanine--tRNA ligase alpha subunit</fullName>
        <ecNumber evidence="13">6.1.1.20</ecNumber>
    </recommendedName>
    <alternativeName>
        <fullName evidence="13">Phenylalanyl-tRNA synthetase alpha subunit</fullName>
        <shortName evidence="13">PheRS</shortName>
    </alternativeName>
</protein>
<dbReference type="GO" id="GO:0000287">
    <property type="term" value="F:magnesium ion binding"/>
    <property type="evidence" value="ECO:0007669"/>
    <property type="project" value="UniProtKB-UniRule"/>
</dbReference>
<dbReference type="EC" id="6.1.1.20" evidence="13"/>
<keyword evidence="8 13" id="KW-0067">ATP-binding</keyword>
<evidence type="ECO:0000256" key="11">
    <source>
        <dbReference type="ARBA" id="ARBA00023146"/>
    </source>
</evidence>
<dbReference type="InterPro" id="IPR004529">
    <property type="entry name" value="Phe-tRNA-synth_IIc_asu"/>
</dbReference>
<keyword evidence="11 13" id="KW-0030">Aminoacyl-tRNA synthetase</keyword>
<evidence type="ECO:0000256" key="6">
    <source>
        <dbReference type="ARBA" id="ARBA00022723"/>
    </source>
</evidence>
<evidence type="ECO:0000256" key="5">
    <source>
        <dbReference type="ARBA" id="ARBA00022598"/>
    </source>
</evidence>
<name>E0NEV7_PEDAC</name>
<dbReference type="InterPro" id="IPR004188">
    <property type="entry name" value="Phe-tRNA_ligase_II_N"/>
</dbReference>
<feature type="domain" description="Aminoacyl-transfer RNA synthetases class-II family profile" evidence="14">
    <location>
        <begin position="118"/>
        <end position="355"/>
    </location>
</feature>
<dbReference type="Proteomes" id="UP000004470">
    <property type="component" value="Unassembled WGS sequence"/>
</dbReference>
<comment type="subcellular location">
    <subcellularLocation>
        <location evidence="1 13">Cytoplasm</location>
    </subcellularLocation>
</comment>
<dbReference type="InterPro" id="IPR006195">
    <property type="entry name" value="aa-tRNA-synth_II"/>
</dbReference>
<keyword evidence="4 13" id="KW-0963">Cytoplasm</keyword>
<comment type="catalytic activity">
    <reaction evidence="12 13">
        <text>tRNA(Phe) + L-phenylalanine + ATP = L-phenylalanyl-tRNA(Phe) + AMP + diphosphate + H(+)</text>
        <dbReference type="Rhea" id="RHEA:19413"/>
        <dbReference type="Rhea" id="RHEA-COMP:9668"/>
        <dbReference type="Rhea" id="RHEA-COMP:9699"/>
        <dbReference type="ChEBI" id="CHEBI:15378"/>
        <dbReference type="ChEBI" id="CHEBI:30616"/>
        <dbReference type="ChEBI" id="CHEBI:33019"/>
        <dbReference type="ChEBI" id="CHEBI:58095"/>
        <dbReference type="ChEBI" id="CHEBI:78442"/>
        <dbReference type="ChEBI" id="CHEBI:78531"/>
        <dbReference type="ChEBI" id="CHEBI:456215"/>
        <dbReference type="EC" id="6.1.1.20"/>
    </reaction>
</comment>
<keyword evidence="10 13" id="KW-0648">Protein biosynthesis</keyword>
<dbReference type="GO" id="GO:0140096">
    <property type="term" value="F:catalytic activity, acting on a protein"/>
    <property type="evidence" value="ECO:0007669"/>
    <property type="project" value="UniProtKB-ARBA"/>
</dbReference>
<keyword evidence="7 13" id="KW-0547">Nucleotide-binding</keyword>
<keyword evidence="9 13" id="KW-0460">Magnesium</keyword>
<dbReference type="Pfam" id="PF02912">
    <property type="entry name" value="Phe_tRNA-synt_N"/>
    <property type="match status" value="1"/>
</dbReference>
<comment type="caution">
    <text evidence="15">The sequence shown here is derived from an EMBL/GenBank/DDBJ whole genome shotgun (WGS) entry which is preliminary data.</text>
</comment>
<comment type="cofactor">
    <cofactor evidence="13">
        <name>Mg(2+)</name>
        <dbReference type="ChEBI" id="CHEBI:18420"/>
    </cofactor>
    <text evidence="13">Binds 2 magnesium ions per tetramer.</text>
</comment>
<evidence type="ECO:0000256" key="8">
    <source>
        <dbReference type="ARBA" id="ARBA00022840"/>
    </source>
</evidence>
<dbReference type="InterPro" id="IPR022911">
    <property type="entry name" value="Phe_tRNA_ligase_alpha1_bac"/>
</dbReference>
<proteinExistence type="inferred from homology"/>
<dbReference type="SUPFAM" id="SSF46589">
    <property type="entry name" value="tRNA-binding arm"/>
    <property type="match status" value="1"/>
</dbReference>
<dbReference type="Pfam" id="PF01409">
    <property type="entry name" value="tRNA-synt_2d"/>
    <property type="match status" value="1"/>
</dbReference>
<dbReference type="CDD" id="cd00496">
    <property type="entry name" value="PheRS_alpha_core"/>
    <property type="match status" value="1"/>
</dbReference>
<dbReference type="SUPFAM" id="SSF55681">
    <property type="entry name" value="Class II aaRS and biotin synthetases"/>
    <property type="match status" value="1"/>
</dbReference>
<dbReference type="EMBL" id="AEEG01000002">
    <property type="protein sequence ID" value="EFL96118.1"/>
    <property type="molecule type" value="Genomic_DNA"/>
</dbReference>
<evidence type="ECO:0000259" key="14">
    <source>
        <dbReference type="PROSITE" id="PS50862"/>
    </source>
</evidence>
<dbReference type="PANTHER" id="PTHR11538:SF41">
    <property type="entry name" value="PHENYLALANINE--TRNA LIGASE, MITOCHONDRIAL"/>
    <property type="match status" value="1"/>
</dbReference>
<dbReference type="GO" id="GO:0006432">
    <property type="term" value="P:phenylalanyl-tRNA aminoacylation"/>
    <property type="evidence" value="ECO:0007669"/>
    <property type="project" value="UniProtKB-UniRule"/>
</dbReference>
<dbReference type="GO" id="GO:0005524">
    <property type="term" value="F:ATP binding"/>
    <property type="evidence" value="ECO:0007669"/>
    <property type="project" value="UniProtKB-UniRule"/>
</dbReference>
<dbReference type="Gene3D" id="3.30.930.10">
    <property type="entry name" value="Bira Bifunctional Protein, Domain 2"/>
    <property type="match status" value="1"/>
</dbReference>
<evidence type="ECO:0000256" key="13">
    <source>
        <dbReference type="HAMAP-Rule" id="MF_00281"/>
    </source>
</evidence>
<dbReference type="PROSITE" id="PS50862">
    <property type="entry name" value="AA_TRNA_LIGASE_II"/>
    <property type="match status" value="1"/>
</dbReference>
<dbReference type="eggNOG" id="COG0016">
    <property type="taxonomic scope" value="Bacteria"/>
</dbReference>
<organism evidence="15 16">
    <name type="scientific">Pediococcus acidilactici DSM 20284</name>
    <dbReference type="NCBI Taxonomy" id="862514"/>
    <lineage>
        <taxon>Bacteria</taxon>
        <taxon>Bacillati</taxon>
        <taxon>Bacillota</taxon>
        <taxon>Bacilli</taxon>
        <taxon>Lactobacillales</taxon>
        <taxon>Lactobacillaceae</taxon>
        <taxon>Pediococcus</taxon>
        <taxon>Pediococcus acidilactici group</taxon>
    </lineage>
</organism>
<dbReference type="AlphaFoldDB" id="E0NEV7"/>
<dbReference type="NCBIfam" id="TIGR00468">
    <property type="entry name" value="pheS"/>
    <property type="match status" value="1"/>
</dbReference>
<comment type="similarity">
    <text evidence="2 13">Belongs to the class-II aminoacyl-tRNA synthetase family. Phe-tRNA synthetase alpha subunit type 1 subfamily.</text>
</comment>
<evidence type="ECO:0000313" key="15">
    <source>
        <dbReference type="EMBL" id="EFL96118.1"/>
    </source>
</evidence>
<evidence type="ECO:0000313" key="16">
    <source>
        <dbReference type="Proteomes" id="UP000004470"/>
    </source>
</evidence>
<evidence type="ECO:0000256" key="10">
    <source>
        <dbReference type="ARBA" id="ARBA00022917"/>
    </source>
</evidence>
<evidence type="ECO:0000256" key="4">
    <source>
        <dbReference type="ARBA" id="ARBA00022490"/>
    </source>
</evidence>
<dbReference type="HAMAP" id="MF_00281">
    <property type="entry name" value="Phe_tRNA_synth_alpha1"/>
    <property type="match status" value="1"/>
</dbReference>
<reference evidence="15" key="1">
    <citation type="submission" date="2010-07" db="EMBL/GenBank/DDBJ databases">
        <authorList>
            <person name="Muzny D."/>
            <person name="Qin X."/>
            <person name="Deng J."/>
            <person name="Jiang H."/>
            <person name="Liu Y."/>
            <person name="Qu J."/>
            <person name="Song X.-Z."/>
            <person name="Zhang L."/>
            <person name="Thornton R."/>
            <person name="Coyle M."/>
            <person name="Francisco L."/>
            <person name="Jackson L."/>
            <person name="Javaid M."/>
            <person name="Korchina V."/>
            <person name="Kovar C."/>
            <person name="Mata R."/>
            <person name="Mathew T."/>
            <person name="Ngo R."/>
            <person name="Nguyen L."/>
            <person name="Nguyen N."/>
            <person name="Okwuonu G."/>
            <person name="Ongeri F."/>
            <person name="Pham C."/>
            <person name="Simmons D."/>
            <person name="Wilczek-Boney K."/>
            <person name="Hale W."/>
            <person name="Jakkamsetti A."/>
            <person name="Pham P."/>
            <person name="Ruth R."/>
            <person name="San Lucas F."/>
            <person name="Warren J."/>
            <person name="Zhang J."/>
            <person name="Zhao Z."/>
            <person name="Zhou C."/>
            <person name="Zhu D."/>
            <person name="Lee S."/>
            <person name="Bess C."/>
            <person name="Blankenburg K."/>
            <person name="Forbes L."/>
            <person name="Fu Q."/>
            <person name="Gubbala S."/>
            <person name="Hirani K."/>
            <person name="Jayaseelan J.C."/>
            <person name="Lara F."/>
            <person name="Munidasa M."/>
            <person name="Palculict T."/>
            <person name="Patil S."/>
            <person name="Pu L.-L."/>
            <person name="Saada N."/>
            <person name="Tang L."/>
            <person name="Weissenberger G."/>
            <person name="Zhu Y."/>
            <person name="Hemphill L."/>
            <person name="Shang Y."/>
            <person name="Youmans B."/>
            <person name="Ayvaz T."/>
            <person name="Ross M."/>
            <person name="Santibanez J."/>
            <person name="Aqrawi P."/>
            <person name="Gross S."/>
            <person name="Joshi V."/>
            <person name="Fowler G."/>
            <person name="Nazareth L."/>
            <person name="Reid J."/>
            <person name="Worley K."/>
            <person name="Petrosino J."/>
            <person name="Highlander S."/>
            <person name="Gibbs R."/>
        </authorList>
    </citation>
    <scope>NUCLEOTIDE SEQUENCE [LARGE SCALE GENOMIC DNA]</scope>
    <source>
        <strain evidence="15">DSM 20284</strain>
    </source>
</reference>
<dbReference type="InterPro" id="IPR010978">
    <property type="entry name" value="tRNA-bd_arm"/>
</dbReference>
<feature type="binding site" evidence="13">
    <location>
        <position position="266"/>
    </location>
    <ligand>
        <name>Mg(2+)</name>
        <dbReference type="ChEBI" id="CHEBI:18420"/>
        <note>shared with beta subunit</note>
    </ligand>
</feature>
<accession>E0NEV7</accession>
<evidence type="ECO:0000256" key="7">
    <source>
        <dbReference type="ARBA" id="ARBA00022741"/>
    </source>
</evidence>
<dbReference type="GO" id="GO:0005737">
    <property type="term" value="C:cytoplasm"/>
    <property type="evidence" value="ECO:0007669"/>
    <property type="project" value="UniProtKB-SubCell"/>
</dbReference>
<evidence type="ECO:0000256" key="2">
    <source>
        <dbReference type="ARBA" id="ARBA00010207"/>
    </source>
</evidence>
<dbReference type="InterPro" id="IPR045864">
    <property type="entry name" value="aa-tRNA-synth_II/BPL/LPL"/>
</dbReference>
<dbReference type="GO" id="GO:0016740">
    <property type="term" value="F:transferase activity"/>
    <property type="evidence" value="ECO:0007669"/>
    <property type="project" value="UniProtKB-ARBA"/>
</dbReference>
<dbReference type="FunFam" id="3.30.930.10:FF:000003">
    <property type="entry name" value="Phenylalanine--tRNA ligase alpha subunit"/>
    <property type="match status" value="1"/>
</dbReference>
<comment type="subunit">
    <text evidence="3 13">Tetramer of two alpha and two beta subunits.</text>
</comment>
<evidence type="ECO:0000256" key="9">
    <source>
        <dbReference type="ARBA" id="ARBA00022842"/>
    </source>
</evidence>
<keyword evidence="5 13" id="KW-0436">Ligase</keyword>